<feature type="region of interest" description="Disordered" evidence="2">
    <location>
        <begin position="312"/>
        <end position="407"/>
    </location>
</feature>
<gene>
    <name evidence="3" type="ORF">H1R20_g14088</name>
</gene>
<evidence type="ECO:0000256" key="1">
    <source>
        <dbReference type="SAM" id="Coils"/>
    </source>
</evidence>
<feature type="compositionally biased region" description="Polar residues" evidence="2">
    <location>
        <begin position="377"/>
        <end position="386"/>
    </location>
</feature>
<feature type="compositionally biased region" description="Low complexity" evidence="2">
    <location>
        <begin position="441"/>
        <end position="456"/>
    </location>
</feature>
<feature type="compositionally biased region" description="Polar residues" evidence="2">
    <location>
        <begin position="795"/>
        <end position="804"/>
    </location>
</feature>
<reference evidence="3" key="1">
    <citation type="submission" date="2022-06" db="EMBL/GenBank/DDBJ databases">
        <title>Genome Sequence of Candolleomyces eurysporus.</title>
        <authorList>
            <person name="Buettner E."/>
        </authorList>
    </citation>
    <scope>NUCLEOTIDE SEQUENCE</scope>
    <source>
        <strain evidence="3">VTCC 930004</strain>
    </source>
</reference>
<feature type="region of interest" description="Disordered" evidence="2">
    <location>
        <begin position="795"/>
        <end position="844"/>
    </location>
</feature>
<dbReference type="OrthoDB" id="2978345at2759"/>
<evidence type="ECO:0000256" key="2">
    <source>
        <dbReference type="SAM" id="MobiDB-lite"/>
    </source>
</evidence>
<feature type="coiled-coil region" evidence="1">
    <location>
        <begin position="576"/>
        <end position="610"/>
    </location>
</feature>
<feature type="compositionally biased region" description="Acidic residues" evidence="2">
    <location>
        <begin position="144"/>
        <end position="178"/>
    </location>
</feature>
<feature type="compositionally biased region" description="Acidic residues" evidence="2">
    <location>
        <begin position="217"/>
        <end position="226"/>
    </location>
</feature>
<comment type="caution">
    <text evidence="3">The sequence shown here is derived from an EMBL/GenBank/DDBJ whole genome shotgun (WGS) entry which is preliminary data.</text>
</comment>
<dbReference type="Proteomes" id="UP001140091">
    <property type="component" value="Unassembled WGS sequence"/>
</dbReference>
<feature type="non-terminal residue" evidence="3">
    <location>
        <position position="844"/>
    </location>
</feature>
<dbReference type="AlphaFoldDB" id="A0A9W8J1Y0"/>
<feature type="region of interest" description="Disordered" evidence="2">
    <location>
        <begin position="427"/>
        <end position="466"/>
    </location>
</feature>
<feature type="compositionally biased region" description="Low complexity" evidence="2">
    <location>
        <begin position="821"/>
        <end position="833"/>
    </location>
</feature>
<keyword evidence="4" id="KW-1185">Reference proteome</keyword>
<accession>A0A9W8J1Y0</accession>
<feature type="region of interest" description="Disordered" evidence="2">
    <location>
        <begin position="127"/>
        <end position="237"/>
    </location>
</feature>
<protein>
    <submittedName>
        <fullName evidence="3">Uncharacterized protein</fullName>
    </submittedName>
</protein>
<proteinExistence type="predicted"/>
<organism evidence="3 4">
    <name type="scientific">Candolleomyces eurysporus</name>
    <dbReference type="NCBI Taxonomy" id="2828524"/>
    <lineage>
        <taxon>Eukaryota</taxon>
        <taxon>Fungi</taxon>
        <taxon>Dikarya</taxon>
        <taxon>Basidiomycota</taxon>
        <taxon>Agaricomycotina</taxon>
        <taxon>Agaricomycetes</taxon>
        <taxon>Agaricomycetidae</taxon>
        <taxon>Agaricales</taxon>
        <taxon>Agaricineae</taxon>
        <taxon>Psathyrellaceae</taxon>
        <taxon>Candolleomyces</taxon>
    </lineage>
</organism>
<evidence type="ECO:0000313" key="4">
    <source>
        <dbReference type="Proteomes" id="UP001140091"/>
    </source>
</evidence>
<sequence length="844" mass="91627">MALNKSNSNTVGANIPARVAAELFDMVNSLDKAIRAAGRLDRQSCDPVAVLAPIADASLDIYGLCEEHGGVYNFPITPRVLLWFTYVSQHPMLLQIEGQAMDFQFFEHPDYIDDNKTGSTLEGGLTGAAASRAGSSGVGVGNADVEDYGEEEGEYRDGDEDWEDREEGEADAEGEEDIAMVIDVERGQPTLQKRKSSDPMPYGNQNNPTKRTRRDDEEMSTGDEDSPSNLRDKPSAPNLIKYPVRCEKCVQSNVVCYIPLNPATSRTCDWCKRVKKPCSYLQNNWVEGLTAAENKKIKAAVAEATSHAPLAEKTNKGKAKATVKQVATRAVKMGKRDGDDGTMTGRKTGRKQKATARIKGEAGPSDLDEQPGGSKQPAGTTGPSTRSRARDADVRPFPSPQTPTIPTVYSLTGVKIDLQTLLKALSPDGLQVPTPNDARASSSSITSSPGSQQPSPKLVPPVNGSERSMTEISKLFERAASLEGEVADVQGQLRALHRHAAEGEGIRQEVELLKRGQEKVASDLHSFRATTEERLDATDQLVHSMDNRTQLNLFQSSSEKQFERFEGDRQLWSKWVEENEKAIQSLQGQLGDVEKQVQTLRHEMTEHNQQQSADLERTITTIQRNVQQSRDGDVGSATAVQLLRTIEGYFRQQNEALFQRLDSVDQRLNALAVMVTQQNSSPHGYPATLQENRLLGTTVSPKAIFPSQASIPNHFAAEVPRLLSSPAGPHSFGRDSGPVWGTTITSSDLDRRFTNYSVASGSGRRSTLSGTVSDCDRSLGIPLSDMADGDLHDSTVSGSIQVPPNWSGGGKTGRRAAELDSASSRSVPQPSSSNIAASILMPGQ</sequence>
<feature type="compositionally biased region" description="Basic residues" evidence="2">
    <location>
        <begin position="347"/>
        <end position="356"/>
    </location>
</feature>
<name>A0A9W8J1Y0_9AGAR</name>
<keyword evidence="1" id="KW-0175">Coiled coil</keyword>
<evidence type="ECO:0000313" key="3">
    <source>
        <dbReference type="EMBL" id="KAJ2923005.1"/>
    </source>
</evidence>
<dbReference type="EMBL" id="JANBPK010001459">
    <property type="protein sequence ID" value="KAJ2923005.1"/>
    <property type="molecule type" value="Genomic_DNA"/>
</dbReference>